<dbReference type="Gene3D" id="3.30.1330.30">
    <property type="match status" value="1"/>
</dbReference>
<evidence type="ECO:0000256" key="2">
    <source>
        <dbReference type="ARBA" id="ARBA00022603"/>
    </source>
</evidence>
<accession>W5UTC6</accession>
<dbReference type="SUPFAM" id="SSF55315">
    <property type="entry name" value="L30e-like"/>
    <property type="match status" value="1"/>
</dbReference>
<dbReference type="PATRIC" id="fig|743966.3.peg.463"/>
<evidence type="ECO:0000259" key="4">
    <source>
        <dbReference type="Pfam" id="PF00588"/>
    </source>
</evidence>
<dbReference type="GO" id="GO:0008173">
    <property type="term" value="F:RNA methyltransferase activity"/>
    <property type="evidence" value="ECO:0007669"/>
    <property type="project" value="InterPro"/>
</dbReference>
<evidence type="ECO:0000256" key="3">
    <source>
        <dbReference type="ARBA" id="ARBA00022679"/>
    </source>
</evidence>
<feature type="domain" description="MRM3-like substrate binding" evidence="5">
    <location>
        <begin position="12"/>
        <end position="84"/>
    </location>
</feature>
<dbReference type="HOGENOM" id="CLU_021322_3_2_14"/>
<keyword evidence="7" id="KW-1185">Reference proteome</keyword>
<dbReference type="InterPro" id="IPR053888">
    <property type="entry name" value="MRM3-like_sub_bind"/>
</dbReference>
<dbReference type="GO" id="GO:0032259">
    <property type="term" value="P:methylation"/>
    <property type="evidence" value="ECO:0007669"/>
    <property type="project" value="UniProtKB-KW"/>
</dbReference>
<dbReference type="GO" id="GO:0006396">
    <property type="term" value="P:RNA processing"/>
    <property type="evidence" value="ECO:0007669"/>
    <property type="project" value="InterPro"/>
</dbReference>
<dbReference type="GO" id="GO:0003723">
    <property type="term" value="F:RNA binding"/>
    <property type="evidence" value="ECO:0007669"/>
    <property type="project" value="InterPro"/>
</dbReference>
<protein>
    <submittedName>
        <fullName evidence="6">Putative tRNA/rRNA methyltransferase</fullName>
    </submittedName>
</protein>
<dbReference type="Pfam" id="PF22435">
    <property type="entry name" value="MRM3-like_sub_bind"/>
    <property type="match status" value="1"/>
</dbReference>
<dbReference type="KEGG" id="mbc:MYB_02300"/>
<dbReference type="InterPro" id="IPR029064">
    <property type="entry name" value="Ribosomal_eL30-like_sf"/>
</dbReference>
<dbReference type="eggNOG" id="COG0566">
    <property type="taxonomic scope" value="Bacteria"/>
</dbReference>
<dbReference type="PANTHER" id="PTHR43191:SF2">
    <property type="entry name" value="RRNA METHYLTRANSFERASE 3, MITOCHONDRIAL"/>
    <property type="match status" value="1"/>
</dbReference>
<feature type="domain" description="tRNA/rRNA methyltransferase SpoU type" evidence="4">
    <location>
        <begin position="111"/>
        <end position="246"/>
    </location>
</feature>
<dbReference type="SUPFAM" id="SSF75217">
    <property type="entry name" value="alpha/beta knot"/>
    <property type="match status" value="1"/>
</dbReference>
<sequence>MISLKKINSLTNLDVKFAIKLQQKKYRYLHKMFLVQGWKEVELASQAGLLLKVFTLEDQVTKINAIKSDINIVSEQILNKISPLNAKAKVIGIASMSFAKNIDYFFKSKQLVLLDNVQDPGNLGTIIRLCNSFGFDLVYSGVDLYNPKVVSAAKGALFFINIFRVNDLEEFFIEKKYEQKIVGAIVDQNASFLHNFEVENEQKYALVFGNEGNGISQSIQEYLDLKLFIKINFESLNIATAVAIFANHFVNKTEKR</sequence>
<keyword evidence="2 6" id="KW-0489">Methyltransferase</keyword>
<dbReference type="CDD" id="cd18095">
    <property type="entry name" value="SpoU-like_rRNA-MTase"/>
    <property type="match status" value="1"/>
</dbReference>
<dbReference type="EMBL" id="CP007154">
    <property type="protein sequence ID" value="AHH45464.1"/>
    <property type="molecule type" value="Genomic_DNA"/>
</dbReference>
<dbReference type="InterPro" id="IPR051259">
    <property type="entry name" value="rRNA_Methyltransferase"/>
</dbReference>
<keyword evidence="3 6" id="KW-0808">Transferase</keyword>
<dbReference type="InterPro" id="IPR029026">
    <property type="entry name" value="tRNA_m1G_MTases_N"/>
</dbReference>
<organism evidence="6 7">
    <name type="scientific">Mesomycoplasma bovoculi M165/69</name>
    <dbReference type="NCBI Taxonomy" id="743966"/>
    <lineage>
        <taxon>Bacteria</taxon>
        <taxon>Bacillati</taxon>
        <taxon>Mycoplasmatota</taxon>
        <taxon>Mycoplasmoidales</taxon>
        <taxon>Metamycoplasmataceae</taxon>
        <taxon>Mesomycoplasma</taxon>
    </lineage>
</organism>
<name>W5UTC6_9BACT</name>
<evidence type="ECO:0000313" key="6">
    <source>
        <dbReference type="EMBL" id="AHH45464.1"/>
    </source>
</evidence>
<dbReference type="InterPro" id="IPR029028">
    <property type="entry name" value="Alpha/beta_knot_MTases"/>
</dbReference>
<comment type="similarity">
    <text evidence="1">Belongs to the class IV-like SAM-binding methyltransferase superfamily. RNA methyltransferase TrmH family.</text>
</comment>
<dbReference type="Pfam" id="PF00588">
    <property type="entry name" value="SpoU_methylase"/>
    <property type="match status" value="1"/>
</dbReference>
<proteinExistence type="inferred from homology"/>
<evidence type="ECO:0000313" key="7">
    <source>
        <dbReference type="Proteomes" id="UP000019229"/>
    </source>
</evidence>
<dbReference type="PANTHER" id="PTHR43191">
    <property type="entry name" value="RRNA METHYLTRANSFERASE 3"/>
    <property type="match status" value="1"/>
</dbReference>
<gene>
    <name evidence="6" type="ORF">MYB_02300</name>
</gene>
<evidence type="ECO:0000256" key="1">
    <source>
        <dbReference type="ARBA" id="ARBA00007228"/>
    </source>
</evidence>
<dbReference type="AlphaFoldDB" id="W5UTC6"/>
<reference evidence="6 7" key="1">
    <citation type="journal article" date="2014" name="Genome Announc.">
        <title>Complete Genome Sequence of Mycoplasma bovoculi Strain M165/69T (ATCC 29104).</title>
        <authorList>
            <person name="Calcutt M.J."/>
            <person name="Foecking M.F."/>
        </authorList>
    </citation>
    <scope>NUCLEOTIDE SEQUENCE [LARGE SCALE GENOMIC DNA]</scope>
    <source>
        <strain evidence="6">M165/69</strain>
    </source>
</reference>
<dbReference type="InterPro" id="IPR001537">
    <property type="entry name" value="SpoU_MeTrfase"/>
</dbReference>
<evidence type="ECO:0000259" key="5">
    <source>
        <dbReference type="Pfam" id="PF22435"/>
    </source>
</evidence>
<dbReference type="Gene3D" id="3.40.1280.10">
    <property type="match status" value="1"/>
</dbReference>
<dbReference type="Proteomes" id="UP000019229">
    <property type="component" value="Chromosome"/>
</dbReference>
<dbReference type="STRING" id="743966.MYB_02300"/>